<dbReference type="GO" id="GO:0008360">
    <property type="term" value="P:regulation of cell shape"/>
    <property type="evidence" value="ECO:0007669"/>
    <property type="project" value="UniProtKB-KW"/>
</dbReference>
<dbReference type="InterPro" id="IPR036950">
    <property type="entry name" value="PBP_transglycosylase"/>
</dbReference>
<evidence type="ECO:0000256" key="13">
    <source>
        <dbReference type="ARBA" id="ARBA00049902"/>
    </source>
</evidence>
<dbReference type="GO" id="GO:0030288">
    <property type="term" value="C:outer membrane-bounded periplasmic space"/>
    <property type="evidence" value="ECO:0007669"/>
    <property type="project" value="TreeGrafter"/>
</dbReference>
<comment type="catalytic activity">
    <reaction evidence="13">
        <text>[GlcNAc-(1-&gt;4)-Mur2Ac(oyl-L-Ala-gamma-D-Glu-L-Lys-D-Ala-D-Ala)](n)-di-trans,octa-cis-undecaprenyl diphosphate + beta-D-GlcNAc-(1-&gt;4)-Mur2Ac(oyl-L-Ala-gamma-D-Glu-L-Lys-D-Ala-D-Ala)-di-trans,octa-cis-undecaprenyl diphosphate = [GlcNAc-(1-&gt;4)-Mur2Ac(oyl-L-Ala-gamma-D-Glu-L-Lys-D-Ala-D-Ala)](n+1)-di-trans,octa-cis-undecaprenyl diphosphate + di-trans,octa-cis-undecaprenyl diphosphate + H(+)</text>
        <dbReference type="Rhea" id="RHEA:23708"/>
        <dbReference type="Rhea" id="RHEA-COMP:9602"/>
        <dbReference type="Rhea" id="RHEA-COMP:9603"/>
        <dbReference type="ChEBI" id="CHEBI:15378"/>
        <dbReference type="ChEBI" id="CHEBI:58405"/>
        <dbReference type="ChEBI" id="CHEBI:60033"/>
        <dbReference type="ChEBI" id="CHEBI:78435"/>
        <dbReference type="EC" id="2.4.99.28"/>
    </reaction>
</comment>
<accession>A0A8H9H0R4</accession>
<dbReference type="GO" id="GO:0008955">
    <property type="term" value="F:peptidoglycan glycosyltransferase activity"/>
    <property type="evidence" value="ECO:0007669"/>
    <property type="project" value="UniProtKB-EC"/>
</dbReference>
<evidence type="ECO:0000259" key="17">
    <source>
        <dbReference type="Pfam" id="PF00912"/>
    </source>
</evidence>
<feature type="compositionally biased region" description="Gly residues" evidence="14">
    <location>
        <begin position="23"/>
        <end position="33"/>
    </location>
</feature>
<dbReference type="GO" id="GO:0008658">
    <property type="term" value="F:penicillin binding"/>
    <property type="evidence" value="ECO:0007669"/>
    <property type="project" value="InterPro"/>
</dbReference>
<dbReference type="GO" id="GO:0009252">
    <property type="term" value="P:peptidoglycan biosynthetic process"/>
    <property type="evidence" value="ECO:0007669"/>
    <property type="project" value="UniProtKB-KW"/>
</dbReference>
<keyword evidence="10" id="KW-0511">Multifunctional enzyme</keyword>
<dbReference type="FunFam" id="1.10.3810.10:FF:000001">
    <property type="entry name" value="Penicillin-binding protein 1A"/>
    <property type="match status" value="1"/>
</dbReference>
<comment type="caution">
    <text evidence="18">The sequence shown here is derived from an EMBL/GenBank/DDBJ whole genome shotgun (WGS) entry which is preliminary data.</text>
</comment>
<evidence type="ECO:0000256" key="2">
    <source>
        <dbReference type="ARBA" id="ARBA00007739"/>
    </source>
</evidence>
<dbReference type="InterPro" id="IPR001264">
    <property type="entry name" value="Glyco_trans_51"/>
</dbReference>
<organism evidence="18 19">
    <name type="scientific">Microbispora bryophytorum</name>
    <dbReference type="NCBI Taxonomy" id="1460882"/>
    <lineage>
        <taxon>Bacteria</taxon>
        <taxon>Bacillati</taxon>
        <taxon>Actinomycetota</taxon>
        <taxon>Actinomycetes</taxon>
        <taxon>Streptosporangiales</taxon>
        <taxon>Streptosporangiaceae</taxon>
        <taxon>Microbispora</taxon>
    </lineage>
</organism>
<evidence type="ECO:0000256" key="3">
    <source>
        <dbReference type="ARBA" id="ARBA00022645"/>
    </source>
</evidence>
<evidence type="ECO:0000256" key="7">
    <source>
        <dbReference type="ARBA" id="ARBA00022801"/>
    </source>
</evidence>
<protein>
    <recommendedName>
        <fullName evidence="20">Penicillin-insensitive transglycosylase</fullName>
    </recommendedName>
</protein>
<keyword evidence="4" id="KW-0645">Protease</keyword>
<feature type="compositionally biased region" description="Low complexity" evidence="14">
    <location>
        <begin position="750"/>
        <end position="759"/>
    </location>
</feature>
<name>A0A8H9H0R4_9ACTN</name>
<dbReference type="GO" id="GO:0006508">
    <property type="term" value="P:proteolysis"/>
    <property type="evidence" value="ECO:0007669"/>
    <property type="project" value="UniProtKB-KW"/>
</dbReference>
<evidence type="ECO:0000256" key="8">
    <source>
        <dbReference type="ARBA" id="ARBA00022960"/>
    </source>
</evidence>
<keyword evidence="3" id="KW-0121">Carboxypeptidase</keyword>
<reference evidence="18" key="2">
    <citation type="submission" date="2020-09" db="EMBL/GenBank/DDBJ databases">
        <authorList>
            <person name="Sun Q."/>
            <person name="Zhou Y."/>
        </authorList>
    </citation>
    <scope>NUCLEOTIDE SEQUENCE</scope>
    <source>
        <strain evidence="18">CGMCC 4.7138</strain>
    </source>
</reference>
<keyword evidence="8" id="KW-0133">Cell shape</keyword>
<keyword evidence="15" id="KW-0812">Transmembrane</keyword>
<dbReference type="AlphaFoldDB" id="A0A8H9H0R4"/>
<keyword evidence="5" id="KW-0328">Glycosyltransferase</keyword>
<keyword evidence="9" id="KW-0573">Peptidoglycan synthesis</keyword>
<evidence type="ECO:0000313" key="19">
    <source>
        <dbReference type="Proteomes" id="UP000653480"/>
    </source>
</evidence>
<feature type="compositionally biased region" description="Low complexity" evidence="14">
    <location>
        <begin position="767"/>
        <end position="790"/>
    </location>
</feature>
<evidence type="ECO:0000256" key="14">
    <source>
        <dbReference type="SAM" id="MobiDB-lite"/>
    </source>
</evidence>
<comment type="similarity">
    <text evidence="2">In the N-terminal section; belongs to the glycosyltransferase 51 family.</text>
</comment>
<evidence type="ECO:0000256" key="15">
    <source>
        <dbReference type="SAM" id="Phobius"/>
    </source>
</evidence>
<dbReference type="PANTHER" id="PTHR32282:SF34">
    <property type="entry name" value="PENICILLIN-BINDING PROTEIN 1A"/>
    <property type="match status" value="1"/>
</dbReference>
<feature type="domain" description="Glycosyl transferase family 51" evidence="17">
    <location>
        <begin position="97"/>
        <end position="268"/>
    </location>
</feature>
<dbReference type="GO" id="GO:0009002">
    <property type="term" value="F:serine-type D-Ala-D-Ala carboxypeptidase activity"/>
    <property type="evidence" value="ECO:0007669"/>
    <property type="project" value="UniProtKB-EC"/>
</dbReference>
<dbReference type="GO" id="GO:0071555">
    <property type="term" value="P:cell wall organization"/>
    <property type="evidence" value="ECO:0007669"/>
    <property type="project" value="UniProtKB-KW"/>
</dbReference>
<evidence type="ECO:0000256" key="11">
    <source>
        <dbReference type="ARBA" id="ARBA00023316"/>
    </source>
</evidence>
<keyword evidence="7" id="KW-0378">Hydrolase</keyword>
<evidence type="ECO:0000256" key="4">
    <source>
        <dbReference type="ARBA" id="ARBA00022670"/>
    </source>
</evidence>
<keyword evidence="15" id="KW-0472">Membrane</keyword>
<dbReference type="Gene3D" id="3.40.710.10">
    <property type="entry name" value="DD-peptidase/beta-lactamase superfamily"/>
    <property type="match status" value="1"/>
</dbReference>
<evidence type="ECO:0000259" key="16">
    <source>
        <dbReference type="Pfam" id="PF00905"/>
    </source>
</evidence>
<proteinExistence type="inferred from homology"/>
<keyword evidence="15" id="KW-1133">Transmembrane helix</keyword>
<feature type="compositionally biased region" description="Pro residues" evidence="14">
    <location>
        <begin position="693"/>
        <end position="702"/>
    </location>
</feature>
<evidence type="ECO:0000256" key="1">
    <source>
        <dbReference type="ARBA" id="ARBA00007090"/>
    </source>
</evidence>
<gene>
    <name evidence="18" type="ORF">GCM10011574_42250</name>
</gene>
<evidence type="ECO:0000313" key="18">
    <source>
        <dbReference type="EMBL" id="GGO18015.1"/>
    </source>
</evidence>
<feature type="transmembrane region" description="Helical" evidence="15">
    <location>
        <begin position="46"/>
        <end position="68"/>
    </location>
</feature>
<keyword evidence="11" id="KW-0961">Cell wall biogenesis/degradation</keyword>
<evidence type="ECO:0000256" key="5">
    <source>
        <dbReference type="ARBA" id="ARBA00022676"/>
    </source>
</evidence>
<feature type="region of interest" description="Disordered" evidence="14">
    <location>
        <begin position="665"/>
        <end position="841"/>
    </location>
</feature>
<dbReference type="Gene3D" id="1.10.3810.10">
    <property type="entry name" value="Biosynthetic peptidoglycan transglycosylase-like"/>
    <property type="match status" value="1"/>
</dbReference>
<evidence type="ECO:0000256" key="10">
    <source>
        <dbReference type="ARBA" id="ARBA00023268"/>
    </source>
</evidence>
<feature type="region of interest" description="Disordered" evidence="14">
    <location>
        <begin position="1"/>
        <end position="39"/>
    </location>
</feature>
<comment type="catalytic activity">
    <reaction evidence="12">
        <text>Preferential cleavage: (Ac)2-L-Lys-D-Ala-|-D-Ala. Also transpeptidation of peptidyl-alanyl moieties that are N-acyl substituents of D-alanine.</text>
        <dbReference type="EC" id="3.4.16.4"/>
    </reaction>
</comment>
<dbReference type="RefSeq" id="WP_229689756.1">
    <property type="nucleotide sequence ID" value="NZ_BMMN01000007.1"/>
</dbReference>
<evidence type="ECO:0000256" key="12">
    <source>
        <dbReference type="ARBA" id="ARBA00034000"/>
    </source>
</evidence>
<dbReference type="InterPro" id="IPR050396">
    <property type="entry name" value="Glycosyltr_51/Transpeptidase"/>
</dbReference>
<dbReference type="Proteomes" id="UP000653480">
    <property type="component" value="Unassembled WGS sequence"/>
</dbReference>
<dbReference type="SUPFAM" id="SSF56601">
    <property type="entry name" value="beta-lactamase/transpeptidase-like"/>
    <property type="match status" value="1"/>
</dbReference>
<evidence type="ECO:0000256" key="9">
    <source>
        <dbReference type="ARBA" id="ARBA00022984"/>
    </source>
</evidence>
<dbReference type="InterPro" id="IPR012338">
    <property type="entry name" value="Beta-lactam/transpept-like"/>
</dbReference>
<feature type="domain" description="Penicillin-binding protein transpeptidase" evidence="16">
    <location>
        <begin position="361"/>
        <end position="629"/>
    </location>
</feature>
<dbReference type="EMBL" id="BMMN01000007">
    <property type="protein sequence ID" value="GGO18015.1"/>
    <property type="molecule type" value="Genomic_DNA"/>
</dbReference>
<evidence type="ECO:0000256" key="6">
    <source>
        <dbReference type="ARBA" id="ARBA00022679"/>
    </source>
</evidence>
<dbReference type="InterPro" id="IPR001460">
    <property type="entry name" value="PCN-bd_Tpept"/>
</dbReference>
<dbReference type="Pfam" id="PF00912">
    <property type="entry name" value="Transgly"/>
    <property type="match status" value="1"/>
</dbReference>
<keyword evidence="19" id="KW-1185">Reference proteome</keyword>
<dbReference type="InterPro" id="IPR023346">
    <property type="entry name" value="Lysozyme-like_dom_sf"/>
</dbReference>
<reference evidence="18" key="1">
    <citation type="journal article" date="2014" name="Int. J. Syst. Evol. Microbiol.">
        <title>Complete genome sequence of Corynebacterium casei LMG S-19264T (=DSM 44701T), isolated from a smear-ripened cheese.</title>
        <authorList>
            <consortium name="US DOE Joint Genome Institute (JGI-PGF)"/>
            <person name="Walter F."/>
            <person name="Albersmeier A."/>
            <person name="Kalinowski J."/>
            <person name="Ruckert C."/>
        </authorList>
    </citation>
    <scope>NUCLEOTIDE SEQUENCE</scope>
    <source>
        <strain evidence="18">CGMCC 4.7138</strain>
    </source>
</reference>
<keyword evidence="6" id="KW-0808">Transferase</keyword>
<evidence type="ECO:0008006" key="20">
    <source>
        <dbReference type="Google" id="ProtNLM"/>
    </source>
</evidence>
<sequence>MDSAEEGPIGEGAADPRPPLRGPDGGGGGGDGGAPKPRRRRRLPRVLLASLATGIVGLVVFLAVVWALTPIPDSTQELATAQGSVIYYRDGRTVLATEGVNRKTVPLTQVPQVVRSAVIAAENRTFYQDQGVSLSGTARAVWSTVTGRQLQGGSTITQQMVRNYYSGLGQERSIGRKLKEIMIALKVDRSKPKDWVLERYLNTIYFGRGAYGIQAAARAYFDKDVQNLTAAEGAYLAAVIQQPTRFANPAGAALDAAKARWTSVIQGMRETGAITREQAGAQVFPTLAKQRAPLSLGGQNGYMLAQVRAELNRLGYTDEDINHGGLKVTTTFDKKLMAQAQQAVKSVLPDDTPKKVRTGLAAVDPATGEVVAFYGGRYATNQYDNAFSAKVQAGSTFKPYTLAAALEAGYGLDTLVYGNSPIRIGSADIPNSGGKSYGQAITLLQATQFSVNTAFVNLGQRIGLDKVVAAARAAGIPAAQLAPHQSAATLPLGVASVSAVQQASGFATFAAGGIHHEPHVIRAVTDSTGLTRKFAPSGVRAFSENTAADTTYALEQVVRSGTGTAARLWDRPVAGKTGTTDESAAVWFSGYVPQLAVAVNMFRDDNKPVTVPGYGELYGGALPAEIWKTFMSTAMEGRPVREFPDPVTWNPYYWDTYGMAMPQQSGAPTAYPSGPDGSPMPYEPGDGATMPGPGGPGAPGSPPETDEEQQGATGQDGEAGPRGGANGISGATGPNGPNGPNGPSGPSGPSGPNELTGTGRARDTRAADPATRAGTGTGTTGSDADATGTGVRRAGQTDPGTRRAGQTGQNSQTGQGGQGGQSGPIAQLPGPQLPIAQDPGR</sequence>
<dbReference type="PANTHER" id="PTHR32282">
    <property type="entry name" value="BINDING PROTEIN TRANSPEPTIDASE, PUTATIVE-RELATED"/>
    <property type="match status" value="1"/>
</dbReference>
<comment type="similarity">
    <text evidence="1">In the C-terminal section; belongs to the transpeptidase family.</text>
</comment>
<dbReference type="SUPFAM" id="SSF53955">
    <property type="entry name" value="Lysozyme-like"/>
    <property type="match status" value="1"/>
</dbReference>
<dbReference type="Pfam" id="PF00905">
    <property type="entry name" value="Transpeptidase"/>
    <property type="match status" value="1"/>
</dbReference>